<feature type="domain" description="SH3b" evidence="8">
    <location>
        <begin position="98"/>
        <end position="169"/>
    </location>
</feature>
<dbReference type="Proteomes" id="UP001344906">
    <property type="component" value="Unassembled WGS sequence"/>
</dbReference>
<dbReference type="Gene3D" id="2.30.30.40">
    <property type="entry name" value="SH3 Domains"/>
    <property type="match status" value="1"/>
</dbReference>
<evidence type="ECO:0000256" key="6">
    <source>
        <dbReference type="PROSITE-ProRule" id="PRU01373"/>
    </source>
</evidence>
<keyword evidence="5 6" id="KW-0961">Cell wall biogenesis/degradation</keyword>
<feature type="active site" description="Nucleophile" evidence="6">
    <location>
        <position position="300"/>
    </location>
</feature>
<evidence type="ECO:0000256" key="2">
    <source>
        <dbReference type="ARBA" id="ARBA00022679"/>
    </source>
</evidence>
<organism evidence="10 11">
    <name type="scientific">Dictyobacter halimunensis</name>
    <dbReference type="NCBI Taxonomy" id="3026934"/>
    <lineage>
        <taxon>Bacteria</taxon>
        <taxon>Bacillati</taxon>
        <taxon>Chloroflexota</taxon>
        <taxon>Ktedonobacteria</taxon>
        <taxon>Ktedonobacterales</taxon>
        <taxon>Dictyobacteraceae</taxon>
        <taxon>Dictyobacter</taxon>
    </lineage>
</organism>
<comment type="pathway">
    <text evidence="1 6">Cell wall biogenesis; peptidoglycan biosynthesis.</text>
</comment>
<evidence type="ECO:0000259" key="8">
    <source>
        <dbReference type="PROSITE" id="PS51781"/>
    </source>
</evidence>
<evidence type="ECO:0000256" key="4">
    <source>
        <dbReference type="ARBA" id="ARBA00022984"/>
    </source>
</evidence>
<evidence type="ECO:0000256" key="5">
    <source>
        <dbReference type="ARBA" id="ARBA00023316"/>
    </source>
</evidence>
<sequence>MKNYMKTFFISSIIMMVLIGTTLFVIVHPFAAQATSKTTKPVSAGTTIAAPHTDGKKPSSTATVMAQPTPTIQAAPTPTPTIQPTSTPVVAEVQWNNAPITEYTTSATNVRSTPYTSGAIVSTLNAGAQVTVYGTIAGETINDNASWYRVSDQNSTPQYIYSALLTTDKPAPVVNTGGSDANCAITSEKTVDVNLSAQWATFCANGQMANSFPITSGQPDLPTPTGTYHVFDKLSPTTFYSPWPVGSPYYYEPTHINYALEFQEGGYFLHDAWWRSTFGPGTNVPHTDPQYGDMTGTHGCVVMTIDQAAWLYNWAPIGTTVYIHY</sequence>
<feature type="domain" description="L,D-TPase catalytic" evidence="9">
    <location>
        <begin position="189"/>
        <end position="324"/>
    </location>
</feature>
<dbReference type="Gene3D" id="2.40.440.10">
    <property type="entry name" value="L,D-transpeptidase catalytic domain-like"/>
    <property type="match status" value="1"/>
</dbReference>
<evidence type="ECO:0000259" key="9">
    <source>
        <dbReference type="PROSITE" id="PS52029"/>
    </source>
</evidence>
<dbReference type="InterPro" id="IPR050979">
    <property type="entry name" value="LD-transpeptidase"/>
</dbReference>
<gene>
    <name evidence="10" type="ORF">KDH_05260</name>
</gene>
<dbReference type="SMART" id="SM00287">
    <property type="entry name" value="SH3b"/>
    <property type="match status" value="1"/>
</dbReference>
<dbReference type="Pfam" id="PF08239">
    <property type="entry name" value="SH3_3"/>
    <property type="match status" value="1"/>
</dbReference>
<dbReference type="RefSeq" id="WP_338247384.1">
    <property type="nucleotide sequence ID" value="NZ_BSRI01000001.1"/>
</dbReference>
<accession>A0ABQ6FJ65</accession>
<protein>
    <recommendedName>
        <fullName evidence="12">SH3b domain-containing protein</fullName>
    </recommendedName>
</protein>
<dbReference type="InterPro" id="IPR038063">
    <property type="entry name" value="Transpep_catalytic_dom"/>
</dbReference>
<keyword evidence="11" id="KW-1185">Reference proteome</keyword>
<evidence type="ECO:0000313" key="10">
    <source>
        <dbReference type="EMBL" id="GLV53674.1"/>
    </source>
</evidence>
<evidence type="ECO:0000256" key="3">
    <source>
        <dbReference type="ARBA" id="ARBA00022960"/>
    </source>
</evidence>
<dbReference type="PROSITE" id="PS51781">
    <property type="entry name" value="SH3B"/>
    <property type="match status" value="1"/>
</dbReference>
<dbReference type="SUPFAM" id="SSF141523">
    <property type="entry name" value="L,D-transpeptidase catalytic domain-like"/>
    <property type="match status" value="1"/>
</dbReference>
<keyword evidence="4 6" id="KW-0573">Peptidoglycan synthesis</keyword>
<evidence type="ECO:0000256" key="1">
    <source>
        <dbReference type="ARBA" id="ARBA00004752"/>
    </source>
</evidence>
<dbReference type="InterPro" id="IPR003646">
    <property type="entry name" value="SH3-like_bac-type"/>
</dbReference>
<comment type="caution">
    <text evidence="10">The sequence shown here is derived from an EMBL/GenBank/DDBJ whole genome shotgun (WGS) entry which is preliminary data.</text>
</comment>
<dbReference type="Pfam" id="PF03734">
    <property type="entry name" value="YkuD"/>
    <property type="match status" value="1"/>
</dbReference>
<feature type="active site" description="Proton donor/acceptor" evidence="6">
    <location>
        <position position="270"/>
    </location>
</feature>
<dbReference type="PANTHER" id="PTHR30582">
    <property type="entry name" value="L,D-TRANSPEPTIDASE"/>
    <property type="match status" value="1"/>
</dbReference>
<keyword evidence="2" id="KW-0808">Transferase</keyword>
<evidence type="ECO:0000256" key="7">
    <source>
        <dbReference type="SAM" id="MobiDB-lite"/>
    </source>
</evidence>
<proteinExistence type="predicted"/>
<feature type="region of interest" description="Disordered" evidence="7">
    <location>
        <begin position="41"/>
        <end position="63"/>
    </location>
</feature>
<evidence type="ECO:0000313" key="11">
    <source>
        <dbReference type="Proteomes" id="UP001344906"/>
    </source>
</evidence>
<name>A0ABQ6FJ65_9CHLR</name>
<reference evidence="10 11" key="1">
    <citation type="submission" date="2023-02" db="EMBL/GenBank/DDBJ databases">
        <title>Dictyobacter halimunensis sp. nov., a new member of the class Ktedonobacteria from forest soil in a geothermal area.</title>
        <authorList>
            <person name="Rachmania M.K."/>
            <person name="Ningsih F."/>
            <person name="Sakai Y."/>
            <person name="Yabe S."/>
            <person name="Yokota A."/>
            <person name="Sjamsuridzal W."/>
        </authorList>
    </citation>
    <scope>NUCLEOTIDE SEQUENCE [LARGE SCALE GENOMIC DNA]</scope>
    <source>
        <strain evidence="10 11">S3.2.2.5</strain>
    </source>
</reference>
<dbReference type="InterPro" id="IPR005490">
    <property type="entry name" value="LD_TPept_cat_dom"/>
</dbReference>
<dbReference type="PANTHER" id="PTHR30582:SF2">
    <property type="entry name" value="L,D-TRANSPEPTIDASE YCIB-RELATED"/>
    <property type="match status" value="1"/>
</dbReference>
<dbReference type="PROSITE" id="PS52029">
    <property type="entry name" value="LD_TPASE"/>
    <property type="match status" value="1"/>
</dbReference>
<dbReference type="CDD" id="cd16913">
    <property type="entry name" value="YkuD_like"/>
    <property type="match status" value="1"/>
</dbReference>
<keyword evidence="3 6" id="KW-0133">Cell shape</keyword>
<dbReference type="EMBL" id="BSRI01000001">
    <property type="protein sequence ID" value="GLV53674.1"/>
    <property type="molecule type" value="Genomic_DNA"/>
</dbReference>
<evidence type="ECO:0008006" key="12">
    <source>
        <dbReference type="Google" id="ProtNLM"/>
    </source>
</evidence>